<organism evidence="5 6">
    <name type="scientific">Mumia zhuanghuii</name>
    <dbReference type="NCBI Taxonomy" id="2585211"/>
    <lineage>
        <taxon>Bacteria</taxon>
        <taxon>Bacillati</taxon>
        <taxon>Actinomycetota</taxon>
        <taxon>Actinomycetes</taxon>
        <taxon>Propionibacteriales</taxon>
        <taxon>Nocardioidaceae</taxon>
        <taxon>Mumia</taxon>
    </lineage>
</organism>
<gene>
    <name evidence="5" type="ORF">FE697_012915</name>
</gene>
<dbReference type="GO" id="GO:0004300">
    <property type="term" value="F:enoyl-CoA hydratase activity"/>
    <property type="evidence" value="ECO:0007669"/>
    <property type="project" value="TreeGrafter"/>
</dbReference>
<accession>A0A5Q6RY92</accession>
<sequence length="292" mass="30664">MPIDPSAALDAPPSVTPISWQESDVLLYHLALGAGADPTDVRQLAYATERGEEVLPTFAVVAPTLRATSPPAVSFPGVDVDLSTILHASQRVELHRPIPRDGKAEVSTGVAALYDKGSAAIIVVDSEAVGSDGEPLWTSSMRMYSRGEGGFGGDRGPDGPPAPPDRAPDHILETTILPQQALLYRLLGDRNPLHSDPEVASAAGFPRPILHGLCTYGAVCRAVVDRVLDGRSSAVRSLEARFAGVVFPGETLRTAVWVASDRILFTTQVLDRDGAPALSGGEIVVAAHEATA</sequence>
<evidence type="ECO:0000256" key="1">
    <source>
        <dbReference type="ARBA" id="ARBA00005254"/>
    </source>
</evidence>
<dbReference type="GO" id="GO:0044594">
    <property type="term" value="F:17-beta-hydroxysteroid dehydrogenase (NAD+) activity"/>
    <property type="evidence" value="ECO:0007669"/>
    <property type="project" value="TreeGrafter"/>
</dbReference>
<evidence type="ECO:0000259" key="4">
    <source>
        <dbReference type="Pfam" id="PF22622"/>
    </source>
</evidence>
<dbReference type="Proteomes" id="UP000307768">
    <property type="component" value="Unassembled WGS sequence"/>
</dbReference>
<dbReference type="PANTHER" id="PTHR13078:SF59">
    <property type="entry name" value="ENOYL-COA HYDRATASE CHSH3"/>
    <property type="match status" value="1"/>
</dbReference>
<dbReference type="Pfam" id="PF01575">
    <property type="entry name" value="MaoC_dehydratas"/>
    <property type="match status" value="1"/>
</dbReference>
<evidence type="ECO:0000256" key="2">
    <source>
        <dbReference type="SAM" id="MobiDB-lite"/>
    </source>
</evidence>
<reference evidence="5 6" key="1">
    <citation type="submission" date="2019-09" db="EMBL/GenBank/DDBJ databases">
        <title>Mumia zhuanghuii sp. nov. isolated from the intestinal contents of plateau pika (Ochotona curzoniae) in the Qinghai-Tibet plateau of China.</title>
        <authorList>
            <person name="Tian Z."/>
        </authorList>
    </citation>
    <scope>NUCLEOTIDE SEQUENCE [LARGE SCALE GENOMIC DNA]</scope>
    <source>
        <strain evidence="6">350</strain>
    </source>
</reference>
<dbReference type="Pfam" id="PF22622">
    <property type="entry name" value="MFE-2_hydrat-2_N"/>
    <property type="match status" value="1"/>
</dbReference>
<dbReference type="OrthoDB" id="5522043at2"/>
<dbReference type="SUPFAM" id="SSF54637">
    <property type="entry name" value="Thioesterase/thiol ester dehydrase-isomerase"/>
    <property type="match status" value="2"/>
</dbReference>
<dbReference type="PANTHER" id="PTHR13078">
    <property type="entry name" value="PEROXISOMAL MULTIFUNCTIONAL ENZYME TYPE 2-RELATED"/>
    <property type="match status" value="1"/>
</dbReference>
<dbReference type="GO" id="GO:0003857">
    <property type="term" value="F:(3S)-3-hydroxyacyl-CoA dehydrogenase (NAD+) activity"/>
    <property type="evidence" value="ECO:0007669"/>
    <property type="project" value="TreeGrafter"/>
</dbReference>
<dbReference type="EMBL" id="VDFQ02000003">
    <property type="protein sequence ID" value="KAA1423029.1"/>
    <property type="molecule type" value="Genomic_DNA"/>
</dbReference>
<comment type="caution">
    <text evidence="5">The sequence shown here is derived from an EMBL/GenBank/DDBJ whole genome shotgun (WGS) entry which is preliminary data.</text>
</comment>
<feature type="domain" description="Peroxisomal multifunctional enzyme type 2-like N-terminal" evidence="4">
    <location>
        <begin position="20"/>
        <end position="147"/>
    </location>
</feature>
<dbReference type="InterPro" id="IPR029069">
    <property type="entry name" value="HotDog_dom_sf"/>
</dbReference>
<evidence type="ECO:0000313" key="5">
    <source>
        <dbReference type="EMBL" id="KAA1423029.1"/>
    </source>
</evidence>
<dbReference type="RefSeq" id="WP_149769980.1">
    <property type="nucleotide sequence ID" value="NZ_VDFQ02000003.1"/>
</dbReference>
<feature type="domain" description="MaoC-like" evidence="3">
    <location>
        <begin position="163"/>
        <end position="268"/>
    </location>
</feature>
<evidence type="ECO:0000313" key="6">
    <source>
        <dbReference type="Proteomes" id="UP000307768"/>
    </source>
</evidence>
<dbReference type="GO" id="GO:0006635">
    <property type="term" value="P:fatty acid beta-oxidation"/>
    <property type="evidence" value="ECO:0007669"/>
    <property type="project" value="TreeGrafter"/>
</dbReference>
<dbReference type="Gene3D" id="3.10.129.10">
    <property type="entry name" value="Hotdog Thioesterase"/>
    <property type="match status" value="1"/>
</dbReference>
<dbReference type="InterPro" id="IPR054357">
    <property type="entry name" value="MFE-2_N"/>
</dbReference>
<protein>
    <submittedName>
        <fullName evidence="5">3-alpha,7-alpha, 12-alpha-trihydroxy-5-beta-cholest-24-enoyl-CoA hydratase</fullName>
    </submittedName>
</protein>
<name>A0A5Q6RY92_9ACTN</name>
<feature type="region of interest" description="Disordered" evidence="2">
    <location>
        <begin position="147"/>
        <end position="167"/>
    </location>
</feature>
<proteinExistence type="inferred from homology"/>
<comment type="similarity">
    <text evidence="1">Belongs to the enoyl-CoA hydratase/isomerase family.</text>
</comment>
<dbReference type="InterPro" id="IPR002539">
    <property type="entry name" value="MaoC-like_dom"/>
</dbReference>
<evidence type="ECO:0000259" key="3">
    <source>
        <dbReference type="Pfam" id="PF01575"/>
    </source>
</evidence>
<dbReference type="CDD" id="cd03448">
    <property type="entry name" value="HDE_HSD"/>
    <property type="match status" value="1"/>
</dbReference>
<dbReference type="AlphaFoldDB" id="A0A5Q6RY92"/>